<dbReference type="GO" id="GO:0043953">
    <property type="term" value="P:protein transport by the Tat complex"/>
    <property type="evidence" value="ECO:0007669"/>
    <property type="project" value="InterPro"/>
</dbReference>
<comment type="caution">
    <text evidence="10">The sequence shown here is derived from an EMBL/GenBank/DDBJ whole genome shotgun (WGS) entry which is preliminary data.</text>
</comment>
<dbReference type="GO" id="GO:0008320">
    <property type="term" value="F:protein transmembrane transporter activity"/>
    <property type="evidence" value="ECO:0007669"/>
    <property type="project" value="InterPro"/>
</dbReference>
<dbReference type="Gene3D" id="1.20.5.3310">
    <property type="match status" value="1"/>
</dbReference>
<keyword evidence="7" id="KW-0811">Translocation</keyword>
<keyword evidence="8" id="KW-0472">Membrane</keyword>
<keyword evidence="2" id="KW-0813">Transport</keyword>
<dbReference type="AlphaFoldDB" id="A0A7C2XV25"/>
<accession>A0A7C2XV25</accession>
<dbReference type="EMBL" id="DSDS01000061">
    <property type="protein sequence ID" value="HET97618.1"/>
    <property type="molecule type" value="Genomic_DNA"/>
</dbReference>
<dbReference type="Pfam" id="PF02416">
    <property type="entry name" value="TatA_B_E"/>
    <property type="match status" value="1"/>
</dbReference>
<evidence type="ECO:0000256" key="4">
    <source>
        <dbReference type="ARBA" id="ARBA00022692"/>
    </source>
</evidence>
<protein>
    <submittedName>
        <fullName evidence="10">Twin-arginine translocase subunit TatB</fullName>
    </submittedName>
</protein>
<name>A0A7C2XV25_9BACT</name>
<organism evidence="10">
    <name type="scientific">Desulfurivibrio alkaliphilus</name>
    <dbReference type="NCBI Taxonomy" id="427923"/>
    <lineage>
        <taxon>Bacteria</taxon>
        <taxon>Pseudomonadati</taxon>
        <taxon>Thermodesulfobacteriota</taxon>
        <taxon>Desulfobulbia</taxon>
        <taxon>Desulfobulbales</taxon>
        <taxon>Desulfobulbaceae</taxon>
        <taxon>Desulfurivibrio</taxon>
    </lineage>
</organism>
<proteinExistence type="predicted"/>
<gene>
    <name evidence="10" type="primary">tatB</name>
    <name evidence="10" type="ORF">ENN98_02765</name>
</gene>
<evidence type="ECO:0000256" key="2">
    <source>
        <dbReference type="ARBA" id="ARBA00022448"/>
    </source>
</evidence>
<feature type="compositionally biased region" description="Basic and acidic residues" evidence="9">
    <location>
        <begin position="49"/>
        <end position="80"/>
    </location>
</feature>
<keyword evidence="3" id="KW-1003">Cell membrane</keyword>
<dbReference type="NCBIfam" id="TIGR01410">
    <property type="entry name" value="tatB"/>
    <property type="match status" value="1"/>
</dbReference>
<dbReference type="GO" id="GO:0016020">
    <property type="term" value="C:membrane"/>
    <property type="evidence" value="ECO:0007669"/>
    <property type="project" value="UniProtKB-SubCell"/>
</dbReference>
<dbReference type="InterPro" id="IPR003369">
    <property type="entry name" value="TatA/B/E"/>
</dbReference>
<comment type="subcellular location">
    <subcellularLocation>
        <location evidence="1">Membrane</location>
        <topology evidence="1">Single-pass membrane protein</topology>
    </subcellularLocation>
</comment>
<sequence length="132" mass="14102">MFGIGLPELLVIMAVALIVVGPEKLPELAKSLARGVLELKKVATELKNNVEQEMGDREEWRRELDAPLPRLTEEEQRRAESAYAEGDPGETRESDEGEAVAPPGPEGSGPPEAGGAAEEREGAGEPPRPLAP</sequence>
<evidence type="ECO:0000313" key="10">
    <source>
        <dbReference type="EMBL" id="HET97618.1"/>
    </source>
</evidence>
<evidence type="ECO:0000256" key="1">
    <source>
        <dbReference type="ARBA" id="ARBA00004167"/>
    </source>
</evidence>
<dbReference type="Proteomes" id="UP000885986">
    <property type="component" value="Unassembled WGS sequence"/>
</dbReference>
<evidence type="ECO:0000256" key="3">
    <source>
        <dbReference type="ARBA" id="ARBA00022475"/>
    </source>
</evidence>
<evidence type="ECO:0000256" key="7">
    <source>
        <dbReference type="ARBA" id="ARBA00023010"/>
    </source>
</evidence>
<feature type="region of interest" description="Disordered" evidence="9">
    <location>
        <begin position="49"/>
        <end position="132"/>
    </location>
</feature>
<evidence type="ECO:0000256" key="6">
    <source>
        <dbReference type="ARBA" id="ARBA00022989"/>
    </source>
</evidence>
<keyword evidence="4" id="KW-0812">Transmembrane</keyword>
<evidence type="ECO:0000256" key="5">
    <source>
        <dbReference type="ARBA" id="ARBA00022927"/>
    </source>
</evidence>
<evidence type="ECO:0000256" key="8">
    <source>
        <dbReference type="ARBA" id="ARBA00023136"/>
    </source>
</evidence>
<reference evidence="10" key="1">
    <citation type="journal article" date="2020" name="mSystems">
        <title>Genome- and Community-Level Interaction Insights into Carbon Utilization and Element Cycling Functions of Hydrothermarchaeota in Hydrothermal Sediment.</title>
        <authorList>
            <person name="Zhou Z."/>
            <person name="Liu Y."/>
            <person name="Xu W."/>
            <person name="Pan J."/>
            <person name="Luo Z.H."/>
            <person name="Li M."/>
        </authorList>
    </citation>
    <scope>NUCLEOTIDE SEQUENCE [LARGE SCALE GENOMIC DNA]</scope>
    <source>
        <strain evidence="10">SpSt-1224</strain>
    </source>
</reference>
<dbReference type="PANTHER" id="PTHR33162">
    <property type="entry name" value="SEC-INDEPENDENT PROTEIN TRANSLOCASE PROTEIN TATA, CHLOROPLASTIC"/>
    <property type="match status" value="1"/>
</dbReference>
<dbReference type="InterPro" id="IPR018448">
    <property type="entry name" value="TatB"/>
</dbReference>
<keyword evidence="5" id="KW-0653">Protein transport</keyword>
<evidence type="ECO:0000256" key="9">
    <source>
        <dbReference type="SAM" id="MobiDB-lite"/>
    </source>
</evidence>
<dbReference type="PANTHER" id="PTHR33162:SF1">
    <property type="entry name" value="SEC-INDEPENDENT PROTEIN TRANSLOCASE PROTEIN TATA, CHLOROPLASTIC"/>
    <property type="match status" value="1"/>
</dbReference>
<keyword evidence="6" id="KW-1133">Transmembrane helix</keyword>
<dbReference type="PRINTS" id="PR01506">
    <property type="entry name" value="TATBPROTEIN"/>
</dbReference>